<dbReference type="AlphaFoldDB" id="A0A8R1XPN1"/>
<dbReference type="Proteomes" id="UP000024404">
    <property type="component" value="Unassembled WGS sequence"/>
</dbReference>
<proteinExistence type="predicted"/>
<protein>
    <submittedName>
        <fullName evidence="1">Uncharacterized protein</fullName>
    </submittedName>
</protein>
<keyword evidence="2" id="KW-1185">Reference proteome</keyword>
<evidence type="ECO:0000313" key="1">
    <source>
        <dbReference type="EnsemblMetazoa" id="OVOC11103.1"/>
    </source>
</evidence>
<reference evidence="2" key="1">
    <citation type="submission" date="2013-10" db="EMBL/GenBank/DDBJ databases">
        <title>Genome sequencing of Onchocerca volvulus.</title>
        <authorList>
            <person name="Cotton J."/>
            <person name="Tsai J."/>
            <person name="Stanley E."/>
            <person name="Tracey A."/>
            <person name="Holroyd N."/>
            <person name="Lustigman S."/>
            <person name="Berriman M."/>
        </authorList>
    </citation>
    <scope>NUCLEOTIDE SEQUENCE</scope>
</reference>
<sequence>MKPLNDYSDTHQIHLFRFSRNKGTQEEKWHVKTCFMKQIEEFVSSTNLSNLMADQRKRVNREISGENVRTRAETKEVEGHLPSKEAIASKSKELPSESLFTDSSTIITNQLNFANLPL</sequence>
<evidence type="ECO:0000313" key="2">
    <source>
        <dbReference type="Proteomes" id="UP000024404"/>
    </source>
</evidence>
<dbReference type="EnsemblMetazoa" id="OVOC11103.1">
    <property type="protein sequence ID" value="OVOC11103.1"/>
    <property type="gene ID" value="WBGene00247912"/>
</dbReference>
<name>A0A8R1XPN1_ONCVO</name>
<reference evidence="1" key="2">
    <citation type="submission" date="2022-06" db="UniProtKB">
        <authorList>
            <consortium name="EnsemblMetazoa"/>
        </authorList>
    </citation>
    <scope>IDENTIFICATION</scope>
</reference>
<accession>A0A8R1XPN1</accession>
<organism evidence="1 2">
    <name type="scientific">Onchocerca volvulus</name>
    <dbReference type="NCBI Taxonomy" id="6282"/>
    <lineage>
        <taxon>Eukaryota</taxon>
        <taxon>Metazoa</taxon>
        <taxon>Ecdysozoa</taxon>
        <taxon>Nematoda</taxon>
        <taxon>Chromadorea</taxon>
        <taxon>Rhabditida</taxon>
        <taxon>Spirurina</taxon>
        <taxon>Spiruromorpha</taxon>
        <taxon>Filarioidea</taxon>
        <taxon>Onchocercidae</taxon>
        <taxon>Onchocerca</taxon>
    </lineage>
</organism>
<dbReference type="EMBL" id="CMVM020000346">
    <property type="status" value="NOT_ANNOTATED_CDS"/>
    <property type="molecule type" value="Genomic_DNA"/>
</dbReference>